<organism evidence="1 2">
    <name type="scientific">Toxoplasma gondii p89</name>
    <dbReference type="NCBI Taxonomy" id="943119"/>
    <lineage>
        <taxon>Eukaryota</taxon>
        <taxon>Sar</taxon>
        <taxon>Alveolata</taxon>
        <taxon>Apicomplexa</taxon>
        <taxon>Conoidasida</taxon>
        <taxon>Coccidia</taxon>
        <taxon>Eucoccidiorida</taxon>
        <taxon>Eimeriorina</taxon>
        <taxon>Sarcocystidae</taxon>
        <taxon>Toxoplasma</taxon>
    </lineage>
</organism>
<dbReference type="EC" id="2.3.1.48" evidence="1"/>
<name>A0A086KA22_TOXGO</name>
<feature type="non-terminal residue" evidence="1">
    <location>
        <position position="12"/>
    </location>
</feature>
<sequence length="12" mass="1345">IERQGSEGVEEL</sequence>
<evidence type="ECO:0000313" key="2">
    <source>
        <dbReference type="Proteomes" id="UP000028828"/>
    </source>
</evidence>
<evidence type="ECO:0000313" key="1">
    <source>
        <dbReference type="EMBL" id="KFG41240.1"/>
    </source>
</evidence>
<dbReference type="GO" id="GO:0061733">
    <property type="term" value="F:protein-lysine-acetyltransferase activity"/>
    <property type="evidence" value="ECO:0007669"/>
    <property type="project" value="UniProtKB-EC"/>
</dbReference>
<dbReference type="Proteomes" id="UP000028828">
    <property type="component" value="Unassembled WGS sequence"/>
</dbReference>
<gene>
    <name evidence="1" type="ORF">TGP89_215740B</name>
</gene>
<keyword evidence="1" id="KW-0808">Transferase</keyword>
<feature type="non-terminal residue" evidence="1">
    <location>
        <position position="1"/>
    </location>
</feature>
<protein>
    <submittedName>
        <fullName evidence="1">Putative notchless</fullName>
        <ecNumber evidence="1">2.3.1.48</ecNumber>
    </submittedName>
</protein>
<reference evidence="1 2" key="1">
    <citation type="submission" date="2014-03" db="EMBL/GenBank/DDBJ databases">
        <authorList>
            <person name="Sibley D."/>
            <person name="Venepally P."/>
            <person name="Karamycheva S."/>
            <person name="Hadjithomas M."/>
            <person name="Khan A."/>
            <person name="Brunk B."/>
            <person name="Roos D."/>
            <person name="Caler E."/>
            <person name="Lorenzi H."/>
        </authorList>
    </citation>
    <scope>NUCLEOTIDE SEQUENCE [LARGE SCALE GENOMIC DNA]</scope>
    <source>
        <strain evidence="2">p89</strain>
    </source>
</reference>
<accession>A0A086KA22</accession>
<dbReference type="VEuPathDB" id="ToxoDB:TGP89_215740B"/>
<dbReference type="EMBL" id="AEYI02001127">
    <property type="protein sequence ID" value="KFG41240.1"/>
    <property type="molecule type" value="Genomic_DNA"/>
</dbReference>
<keyword evidence="1" id="KW-0012">Acyltransferase</keyword>
<comment type="caution">
    <text evidence="1">The sequence shown here is derived from an EMBL/GenBank/DDBJ whole genome shotgun (WGS) entry which is preliminary data.</text>
</comment>
<proteinExistence type="predicted"/>